<proteinExistence type="predicted"/>
<keyword evidence="4" id="KW-1185">Reference proteome</keyword>
<dbReference type="EMBL" id="CP048222">
    <property type="protein sequence ID" value="QHT66037.1"/>
    <property type="molecule type" value="Genomic_DNA"/>
</dbReference>
<dbReference type="Proteomes" id="UP000480178">
    <property type="component" value="Chromosome"/>
</dbReference>
<sequence>MEITLPGFSVLHTVRFLAVFVILFLPIVVFSQSTLNNCDPVYEKALTAYREGRINDVPTILKDCLENWQGEREADAHKLLTNTYLYFNERAQAENAMLNFLKLNSEYAIDADSTSENRDTPEFINLYNTFRTRPIFLIGAKAGGNWSFINGTKGFSLDNEAFTEQEYNGRLGYQAGISAEIPVWKQFAINPEFYLLVKGYKETSTIMDFAKISFTETQYWADLPLTLKYNVLTKNRNRVPFISIGSSVQYLIHSNADLDRKDIDVMTGSIARALDPKPVNVTNMRNRLNYNAIIGAGIKLKNVIGKGLITIEGRYTHGLRNIVNPEKRAAGLYNSDLVYDFLHIDNNFTMNTFSVSLGYIMPQYKPKVLRKR</sequence>
<feature type="transmembrane region" description="Helical" evidence="1">
    <location>
        <begin position="12"/>
        <end position="30"/>
    </location>
</feature>
<dbReference type="KEGG" id="rhoz:GXP67_04790"/>
<dbReference type="InterPro" id="IPR025665">
    <property type="entry name" value="Beta-barrel_OMP_2"/>
</dbReference>
<evidence type="ECO:0000256" key="1">
    <source>
        <dbReference type="SAM" id="Phobius"/>
    </source>
</evidence>
<keyword evidence="1" id="KW-0472">Membrane</keyword>
<evidence type="ECO:0000313" key="3">
    <source>
        <dbReference type="EMBL" id="QHT66037.1"/>
    </source>
</evidence>
<accession>A0A6C0GDN8</accession>
<protein>
    <submittedName>
        <fullName evidence="3">PorT family protein</fullName>
    </submittedName>
</protein>
<reference evidence="3 4" key="1">
    <citation type="submission" date="2020-01" db="EMBL/GenBank/DDBJ databases">
        <authorList>
            <person name="Kim M.K."/>
        </authorList>
    </citation>
    <scope>NUCLEOTIDE SEQUENCE [LARGE SCALE GENOMIC DNA]</scope>
    <source>
        <strain evidence="3 4">172606-1</strain>
    </source>
</reference>
<name>A0A6C0GDN8_9BACT</name>
<keyword evidence="1" id="KW-0812">Transmembrane</keyword>
<feature type="domain" description="Outer membrane protein beta-barrel" evidence="2">
    <location>
        <begin position="136"/>
        <end position="323"/>
    </location>
</feature>
<keyword evidence="1" id="KW-1133">Transmembrane helix</keyword>
<evidence type="ECO:0000259" key="2">
    <source>
        <dbReference type="Pfam" id="PF13568"/>
    </source>
</evidence>
<dbReference type="Pfam" id="PF13568">
    <property type="entry name" value="OMP_b-brl_2"/>
    <property type="match status" value="1"/>
</dbReference>
<gene>
    <name evidence="3" type="ORF">GXP67_04790</name>
</gene>
<dbReference type="RefSeq" id="WP_162442110.1">
    <property type="nucleotide sequence ID" value="NZ_CP048222.1"/>
</dbReference>
<dbReference type="AlphaFoldDB" id="A0A6C0GDN8"/>
<organism evidence="3 4">
    <name type="scientific">Rhodocytophaga rosea</name>
    <dbReference type="NCBI Taxonomy" id="2704465"/>
    <lineage>
        <taxon>Bacteria</taxon>
        <taxon>Pseudomonadati</taxon>
        <taxon>Bacteroidota</taxon>
        <taxon>Cytophagia</taxon>
        <taxon>Cytophagales</taxon>
        <taxon>Rhodocytophagaceae</taxon>
        <taxon>Rhodocytophaga</taxon>
    </lineage>
</organism>
<evidence type="ECO:0000313" key="4">
    <source>
        <dbReference type="Proteomes" id="UP000480178"/>
    </source>
</evidence>